<feature type="compositionally biased region" description="Low complexity" evidence="1">
    <location>
        <begin position="194"/>
        <end position="206"/>
    </location>
</feature>
<protein>
    <recommendedName>
        <fullName evidence="4">Microtubule-associated protein 9</fullName>
    </recommendedName>
</protein>
<gene>
    <name evidence="2" type="ORF">SNE40_007806</name>
</gene>
<feature type="compositionally biased region" description="Basic and acidic residues" evidence="1">
    <location>
        <begin position="425"/>
        <end position="449"/>
    </location>
</feature>
<dbReference type="GO" id="GO:0090307">
    <property type="term" value="P:mitotic spindle assembly"/>
    <property type="evidence" value="ECO:0007669"/>
    <property type="project" value="TreeGrafter"/>
</dbReference>
<feature type="compositionally biased region" description="Polar residues" evidence="1">
    <location>
        <begin position="106"/>
        <end position="116"/>
    </location>
</feature>
<evidence type="ECO:0000256" key="1">
    <source>
        <dbReference type="SAM" id="MobiDB-lite"/>
    </source>
</evidence>
<feature type="compositionally biased region" description="Basic and acidic residues" evidence="1">
    <location>
        <begin position="396"/>
        <end position="418"/>
    </location>
</feature>
<dbReference type="GO" id="GO:0008017">
    <property type="term" value="F:microtubule binding"/>
    <property type="evidence" value="ECO:0007669"/>
    <property type="project" value="TreeGrafter"/>
</dbReference>
<dbReference type="EMBL" id="JAZGQO010000006">
    <property type="protein sequence ID" value="KAK6185609.1"/>
    <property type="molecule type" value="Genomic_DNA"/>
</dbReference>
<feature type="region of interest" description="Disordered" evidence="1">
    <location>
        <begin position="702"/>
        <end position="721"/>
    </location>
</feature>
<sequence length="775" mass="90590">MDEVDSMIRRRQPKVRNVYDNELNAKLAQRRKDGLTTDMTTSEDSDEDNVGSLDFNSSLRNRNRPNSAKRRQDPRADWQPDLGATLKFQDRDNLMNTLGRDDSRTNRFYKNSNMNIKNKESPQDDRKTPTSFTADDILNGRNTPTKNDDRKSPFLSRKSPLSNLKENDGEWQPISYQKKNLSNDFLSRDISGRSPDSSLDPLVDSSGTLDSARRRKQLERSPRLEPLDSPTNKPSPRPRKGEKVEEPKKKRPPNMDLFGSRRSFFDEEDETEINDPSPRAKRRLSKDKELNKITASGRRTSVEGRKTPTDGRKTPTDGRKTPVGVNGRRTPVGVDGRKTPVGGRKTPTDKRDGLTDERRSKGRKTPTDEDRKTPVEGRKTPVERNKSLMDMLVGDQVDHPTPRERKSSLRKERSHDSNFDELNEYDSRNRSSLDRQPSIERRRSKRQVEADQSSICEEYEVDPNPPVITNSSVEPKPRKYKNQTEEHKNSDVAIDVIAGAQNGMTYIDPDKQTETEKTQTKQITTQKIKPKPRYKTQESEPIKFDPTDTKSMRQAIFDEWYRTKTEKLKETITEKKKTEKQKMELEQQEKKEKQLEAMSSFNAWAEKKKDVLKQKAREKLKEQRKKDEEFQEKEAKKKDAAKSFESWSKTKEVVIKKEISKKVRTEKEKEEEEKAKKKMRAKSAESAFRSWNHKKEISLKEKVKDMKKTKPDVYEEEKLRAQKEEEAREKYEIWLENKEKREEKERLMRQRKHITDDSEFRPPWSPAQRTIPFGR</sequence>
<feature type="compositionally biased region" description="Basic and acidic residues" evidence="1">
    <location>
        <begin position="508"/>
        <end position="519"/>
    </location>
</feature>
<feature type="compositionally biased region" description="Basic and acidic residues" evidence="1">
    <location>
        <begin position="88"/>
        <end position="105"/>
    </location>
</feature>
<feature type="region of interest" description="Disordered" evidence="1">
    <location>
        <begin position="505"/>
        <end position="551"/>
    </location>
</feature>
<dbReference type="GO" id="GO:0000235">
    <property type="term" value="C:astral microtubule"/>
    <property type="evidence" value="ECO:0007669"/>
    <property type="project" value="TreeGrafter"/>
</dbReference>
<feature type="compositionally biased region" description="Basic and acidic residues" evidence="1">
    <location>
        <begin position="346"/>
        <end position="387"/>
    </location>
</feature>
<dbReference type="AlphaFoldDB" id="A0AAN8PXZ2"/>
<feature type="region of interest" description="Disordered" evidence="1">
    <location>
        <begin position="664"/>
        <end position="688"/>
    </location>
</feature>
<dbReference type="GO" id="GO:1902412">
    <property type="term" value="P:regulation of mitotic cytokinesis"/>
    <property type="evidence" value="ECO:0007669"/>
    <property type="project" value="TreeGrafter"/>
</dbReference>
<organism evidence="2 3">
    <name type="scientific">Patella caerulea</name>
    <name type="common">Rayed Mediterranean limpet</name>
    <dbReference type="NCBI Taxonomy" id="87958"/>
    <lineage>
        <taxon>Eukaryota</taxon>
        <taxon>Metazoa</taxon>
        <taxon>Spiralia</taxon>
        <taxon>Lophotrochozoa</taxon>
        <taxon>Mollusca</taxon>
        <taxon>Gastropoda</taxon>
        <taxon>Patellogastropoda</taxon>
        <taxon>Patelloidea</taxon>
        <taxon>Patellidae</taxon>
        <taxon>Patella</taxon>
    </lineage>
</organism>
<dbReference type="GO" id="GO:0000281">
    <property type="term" value="P:mitotic cytokinesis"/>
    <property type="evidence" value="ECO:0007669"/>
    <property type="project" value="InterPro"/>
</dbReference>
<feature type="compositionally biased region" description="Basic and acidic residues" evidence="1">
    <location>
        <begin position="535"/>
        <end position="551"/>
    </location>
</feature>
<feature type="compositionally biased region" description="Basic and acidic residues" evidence="1">
    <location>
        <begin position="664"/>
        <end position="675"/>
    </location>
</feature>
<feature type="compositionally biased region" description="Basic and acidic residues" evidence="1">
    <location>
        <begin position="239"/>
        <end position="248"/>
    </location>
</feature>
<evidence type="ECO:0000313" key="2">
    <source>
        <dbReference type="EMBL" id="KAK6185609.1"/>
    </source>
</evidence>
<reference evidence="2 3" key="1">
    <citation type="submission" date="2024-01" db="EMBL/GenBank/DDBJ databases">
        <title>The genome of the rayed Mediterranean limpet Patella caerulea (Linnaeus, 1758).</title>
        <authorList>
            <person name="Anh-Thu Weber A."/>
            <person name="Halstead-Nussloch G."/>
        </authorList>
    </citation>
    <scope>NUCLEOTIDE SEQUENCE [LARGE SCALE GENOMIC DNA]</scope>
    <source>
        <strain evidence="2">AATW-2023a</strain>
        <tissue evidence="2">Whole specimen</tissue>
    </source>
</reference>
<feature type="region of interest" description="Disordered" evidence="1">
    <location>
        <begin position="612"/>
        <end position="645"/>
    </location>
</feature>
<proteinExistence type="predicted"/>
<accession>A0AAN8PXZ2</accession>
<dbReference type="InterPro" id="IPR026106">
    <property type="entry name" value="MAP9"/>
</dbReference>
<feature type="compositionally biased region" description="Basic and acidic residues" evidence="1">
    <location>
        <begin position="300"/>
        <end position="320"/>
    </location>
</feature>
<dbReference type="PANTHER" id="PTHR14739">
    <property type="entry name" value="MICROTUBULE-ASSOCIATED PROTEIN 9"/>
    <property type="match status" value="1"/>
</dbReference>
<evidence type="ECO:0008006" key="4">
    <source>
        <dbReference type="Google" id="ProtNLM"/>
    </source>
</evidence>
<name>A0AAN8PXZ2_PATCE</name>
<comment type="caution">
    <text evidence="2">The sequence shown here is derived from an EMBL/GenBank/DDBJ whole genome shotgun (WGS) entry which is preliminary data.</text>
</comment>
<feature type="compositionally biased region" description="Polar residues" evidence="1">
    <location>
        <begin position="174"/>
        <end position="185"/>
    </location>
</feature>
<dbReference type="PANTHER" id="PTHR14739:SF9">
    <property type="entry name" value="MICROTUBULE-ASSOCIATED PROTEIN 9"/>
    <property type="match status" value="1"/>
</dbReference>
<evidence type="ECO:0000313" key="3">
    <source>
        <dbReference type="Proteomes" id="UP001347796"/>
    </source>
</evidence>
<feature type="region of interest" description="Disordered" evidence="1">
    <location>
        <begin position="746"/>
        <end position="775"/>
    </location>
</feature>
<feature type="compositionally biased region" description="Basic and acidic residues" evidence="1">
    <location>
        <begin position="746"/>
        <end position="760"/>
    </location>
</feature>
<feature type="region of interest" description="Disordered" evidence="1">
    <location>
        <begin position="30"/>
        <end position="492"/>
    </location>
</feature>
<dbReference type="Proteomes" id="UP001347796">
    <property type="component" value="Unassembled WGS sequence"/>
</dbReference>
<feature type="compositionally biased region" description="Basic and acidic residues" evidence="1">
    <location>
        <begin position="117"/>
        <end position="128"/>
    </location>
</feature>
<keyword evidence="3" id="KW-1185">Reference proteome</keyword>